<evidence type="ECO:0000256" key="1">
    <source>
        <dbReference type="SAM" id="Phobius"/>
    </source>
</evidence>
<feature type="transmembrane region" description="Helical" evidence="1">
    <location>
        <begin position="87"/>
        <end position="109"/>
    </location>
</feature>
<dbReference type="Proteomes" id="UP000825935">
    <property type="component" value="Chromosome 6"/>
</dbReference>
<accession>A0A8T2UJ30</accession>
<proteinExistence type="predicted"/>
<keyword evidence="1" id="KW-1133">Transmembrane helix</keyword>
<sequence length="129" mass="14311">MQKRQRLIQVGGYVSPSGDEACATKIGTGLCFTKEHAEALGFIWNLSQRSSEASMLCHTSHDHCPDVSNIIVSGFTKRGQKEVNQDALLFIEVIIMGFCMPEACMNATLEMMGAWYYFLVHSAIVQEGF</sequence>
<reference evidence="2" key="1">
    <citation type="submission" date="2021-08" db="EMBL/GenBank/DDBJ databases">
        <title>WGS assembly of Ceratopteris richardii.</title>
        <authorList>
            <person name="Marchant D.B."/>
            <person name="Chen G."/>
            <person name="Jenkins J."/>
            <person name="Shu S."/>
            <person name="Leebens-Mack J."/>
            <person name="Grimwood J."/>
            <person name="Schmutz J."/>
            <person name="Soltis P."/>
            <person name="Soltis D."/>
            <person name="Chen Z.-H."/>
        </authorList>
    </citation>
    <scope>NUCLEOTIDE SEQUENCE</scope>
    <source>
        <strain evidence="2">Whitten #5841</strain>
        <tissue evidence="2">Leaf</tissue>
    </source>
</reference>
<evidence type="ECO:0000313" key="3">
    <source>
        <dbReference type="Proteomes" id="UP000825935"/>
    </source>
</evidence>
<protein>
    <submittedName>
        <fullName evidence="2">Uncharacterized protein</fullName>
    </submittedName>
</protein>
<name>A0A8T2UJ30_CERRI</name>
<dbReference type="EMBL" id="CM035411">
    <property type="protein sequence ID" value="KAH7434698.1"/>
    <property type="molecule type" value="Genomic_DNA"/>
</dbReference>
<comment type="caution">
    <text evidence="2">The sequence shown here is derived from an EMBL/GenBank/DDBJ whole genome shotgun (WGS) entry which is preliminary data.</text>
</comment>
<gene>
    <name evidence="2" type="ORF">KP509_06G031100</name>
</gene>
<organism evidence="2 3">
    <name type="scientific">Ceratopteris richardii</name>
    <name type="common">Triangle waterfern</name>
    <dbReference type="NCBI Taxonomy" id="49495"/>
    <lineage>
        <taxon>Eukaryota</taxon>
        <taxon>Viridiplantae</taxon>
        <taxon>Streptophyta</taxon>
        <taxon>Embryophyta</taxon>
        <taxon>Tracheophyta</taxon>
        <taxon>Polypodiopsida</taxon>
        <taxon>Polypodiidae</taxon>
        <taxon>Polypodiales</taxon>
        <taxon>Pteridineae</taxon>
        <taxon>Pteridaceae</taxon>
        <taxon>Parkerioideae</taxon>
        <taxon>Ceratopteris</taxon>
    </lineage>
</organism>
<keyword evidence="1" id="KW-0812">Transmembrane</keyword>
<keyword evidence="3" id="KW-1185">Reference proteome</keyword>
<dbReference type="AlphaFoldDB" id="A0A8T2UJ30"/>
<evidence type="ECO:0000313" key="2">
    <source>
        <dbReference type="EMBL" id="KAH7434698.1"/>
    </source>
</evidence>
<keyword evidence="1" id="KW-0472">Membrane</keyword>